<evidence type="ECO:0008006" key="4">
    <source>
        <dbReference type="Google" id="ProtNLM"/>
    </source>
</evidence>
<evidence type="ECO:0000313" key="3">
    <source>
        <dbReference type="Proteomes" id="UP000886749"/>
    </source>
</evidence>
<feature type="signal peptide" evidence="1">
    <location>
        <begin position="1"/>
        <end position="28"/>
    </location>
</feature>
<sequence>MKLKLSATVAVLLSFCLLLMGCSQQASVQEATASTPQTLSEYVQANETSLHYLLGINDGDDVTLTAEEDVLKICYFYPAGIHPEQELLDHAAENNRLNWQEAADRMTRDLGITITVSATYQTDDGTVLASYECVGTTE</sequence>
<organism evidence="2 3">
    <name type="scientific">Candidatus Egerieicola pullicola</name>
    <dbReference type="NCBI Taxonomy" id="2840775"/>
    <lineage>
        <taxon>Bacteria</taxon>
        <taxon>Bacillati</taxon>
        <taxon>Bacillota</taxon>
        <taxon>Clostridia</taxon>
        <taxon>Eubacteriales</taxon>
        <taxon>Oscillospiraceae</taxon>
        <taxon>Oscillospiraceae incertae sedis</taxon>
        <taxon>Candidatus Egerieicola</taxon>
    </lineage>
</organism>
<protein>
    <recommendedName>
        <fullName evidence="4">Lipoprotein</fullName>
    </recommendedName>
</protein>
<evidence type="ECO:0000313" key="2">
    <source>
        <dbReference type="EMBL" id="HIR41327.1"/>
    </source>
</evidence>
<dbReference type="PROSITE" id="PS51257">
    <property type="entry name" value="PROKAR_LIPOPROTEIN"/>
    <property type="match status" value="1"/>
</dbReference>
<reference evidence="2" key="1">
    <citation type="submission" date="2020-10" db="EMBL/GenBank/DDBJ databases">
        <authorList>
            <person name="Gilroy R."/>
        </authorList>
    </citation>
    <scope>NUCLEOTIDE SEQUENCE</scope>
    <source>
        <strain evidence="2">CHK184-25365</strain>
    </source>
</reference>
<feature type="chain" id="PRO_5038613128" description="Lipoprotein" evidence="1">
    <location>
        <begin position="29"/>
        <end position="138"/>
    </location>
</feature>
<evidence type="ECO:0000256" key="1">
    <source>
        <dbReference type="SAM" id="SignalP"/>
    </source>
</evidence>
<name>A0A9D1DCI3_9FIRM</name>
<keyword evidence="1" id="KW-0732">Signal</keyword>
<dbReference type="Proteomes" id="UP000886749">
    <property type="component" value="Unassembled WGS sequence"/>
</dbReference>
<dbReference type="EMBL" id="DVGY01000130">
    <property type="protein sequence ID" value="HIR41327.1"/>
    <property type="molecule type" value="Genomic_DNA"/>
</dbReference>
<dbReference type="AlphaFoldDB" id="A0A9D1DCI3"/>
<gene>
    <name evidence="2" type="ORF">IAB36_05830</name>
</gene>
<comment type="caution">
    <text evidence="2">The sequence shown here is derived from an EMBL/GenBank/DDBJ whole genome shotgun (WGS) entry which is preliminary data.</text>
</comment>
<reference evidence="2" key="2">
    <citation type="journal article" date="2021" name="PeerJ">
        <title>Extensive microbial diversity within the chicken gut microbiome revealed by metagenomics and culture.</title>
        <authorList>
            <person name="Gilroy R."/>
            <person name="Ravi A."/>
            <person name="Getino M."/>
            <person name="Pursley I."/>
            <person name="Horton D.L."/>
            <person name="Alikhan N.F."/>
            <person name="Baker D."/>
            <person name="Gharbi K."/>
            <person name="Hall N."/>
            <person name="Watson M."/>
            <person name="Adriaenssens E.M."/>
            <person name="Foster-Nyarko E."/>
            <person name="Jarju S."/>
            <person name="Secka A."/>
            <person name="Antonio M."/>
            <person name="Oren A."/>
            <person name="Chaudhuri R.R."/>
            <person name="La Ragione R."/>
            <person name="Hildebrand F."/>
            <person name="Pallen M.J."/>
        </authorList>
    </citation>
    <scope>NUCLEOTIDE SEQUENCE</scope>
    <source>
        <strain evidence="2">CHK184-25365</strain>
    </source>
</reference>
<proteinExistence type="predicted"/>
<accession>A0A9D1DCI3</accession>